<dbReference type="Gene3D" id="3.40.50.1110">
    <property type="entry name" value="SGNH hydrolase"/>
    <property type="match status" value="1"/>
</dbReference>
<name>A0A1Y1HVC8_KLENI</name>
<dbReference type="InterPro" id="IPR036514">
    <property type="entry name" value="SGNH_hydro_sf"/>
</dbReference>
<evidence type="ECO:0008006" key="5">
    <source>
        <dbReference type="Google" id="ProtNLM"/>
    </source>
</evidence>
<dbReference type="OMA" id="MNRCISS"/>
<keyword evidence="4" id="KW-1185">Reference proteome</keyword>
<evidence type="ECO:0000313" key="3">
    <source>
        <dbReference type="EMBL" id="GAQ82584.1"/>
    </source>
</evidence>
<dbReference type="PROSITE" id="PS01098">
    <property type="entry name" value="LIPASE_GDSL_SER"/>
    <property type="match status" value="1"/>
</dbReference>
<dbReference type="GO" id="GO:0006629">
    <property type="term" value="P:lipid metabolic process"/>
    <property type="evidence" value="ECO:0007669"/>
    <property type="project" value="InterPro"/>
</dbReference>
<dbReference type="EMBL" id="DF237065">
    <property type="protein sequence ID" value="GAQ82584.1"/>
    <property type="molecule type" value="Genomic_DNA"/>
</dbReference>
<dbReference type="PANTHER" id="PTHR45648">
    <property type="entry name" value="GDSL LIPASE/ACYLHYDROLASE FAMILY PROTEIN (AFU_ORTHOLOGUE AFUA_4G14700)"/>
    <property type="match status" value="1"/>
</dbReference>
<sequence length="364" mass="37520">MGQAAATNAAANGFVYKASTAYPFLPALFVFGDSLVDTGNIVLLDPRSSAKGYPNGVTPGGRLNVTGRPCNGPNTVDYLAEFLGLPFGDPILLPGGNFFYGANFASAGSGALNSTGDPKTAIPLYNQTQLFAKLVQDSAAYWSSAAAAADVTPRFPRPDAFASALYVFATGGNDLKDAVRALTDPAGFAQAVLTSIGTAVTETYALGARSFLLSNVPPIDCAPAVRNLSADGACFAPLAAAVQTLSAGFDPLVQQLGAALPNATFLLADLYNFTRDAIGYPAAFGLTVADRACCGGGGPANVVTPCGSPGFTVCDDPNQSLFWDGLHGTTAFYRLVAREIFAGSTYVRPHNLLDAFVRTKLLGG</sequence>
<dbReference type="AlphaFoldDB" id="A0A1Y1HVC8"/>
<dbReference type="STRING" id="105231.A0A1Y1HVC8"/>
<accession>A0A1Y1HVC8</accession>
<reference evidence="3 4" key="1">
    <citation type="journal article" date="2014" name="Nat. Commun.">
        <title>Klebsormidium flaccidum genome reveals primary factors for plant terrestrial adaptation.</title>
        <authorList>
            <person name="Hori K."/>
            <person name="Maruyama F."/>
            <person name="Fujisawa T."/>
            <person name="Togashi T."/>
            <person name="Yamamoto N."/>
            <person name="Seo M."/>
            <person name="Sato S."/>
            <person name="Yamada T."/>
            <person name="Mori H."/>
            <person name="Tajima N."/>
            <person name="Moriyama T."/>
            <person name="Ikeuchi M."/>
            <person name="Watanabe M."/>
            <person name="Wada H."/>
            <person name="Kobayashi K."/>
            <person name="Saito M."/>
            <person name="Masuda T."/>
            <person name="Sasaki-Sekimoto Y."/>
            <person name="Mashiguchi K."/>
            <person name="Awai K."/>
            <person name="Shimojima M."/>
            <person name="Masuda S."/>
            <person name="Iwai M."/>
            <person name="Nobusawa T."/>
            <person name="Narise T."/>
            <person name="Kondo S."/>
            <person name="Saito H."/>
            <person name="Sato R."/>
            <person name="Murakawa M."/>
            <person name="Ihara Y."/>
            <person name="Oshima-Yamada Y."/>
            <person name="Ohtaka K."/>
            <person name="Satoh M."/>
            <person name="Sonobe K."/>
            <person name="Ishii M."/>
            <person name="Ohtani R."/>
            <person name="Kanamori-Sato M."/>
            <person name="Honoki R."/>
            <person name="Miyazaki D."/>
            <person name="Mochizuki H."/>
            <person name="Umetsu J."/>
            <person name="Higashi K."/>
            <person name="Shibata D."/>
            <person name="Kamiya Y."/>
            <person name="Sato N."/>
            <person name="Nakamura Y."/>
            <person name="Tabata S."/>
            <person name="Ida S."/>
            <person name="Kurokawa K."/>
            <person name="Ohta H."/>
        </authorList>
    </citation>
    <scope>NUCLEOTIDE SEQUENCE [LARGE SCALE GENOMIC DNA]</scope>
    <source>
        <strain evidence="3 4">NIES-2285</strain>
    </source>
</reference>
<evidence type="ECO:0000256" key="1">
    <source>
        <dbReference type="ARBA" id="ARBA00008668"/>
    </source>
</evidence>
<dbReference type="InterPro" id="IPR008265">
    <property type="entry name" value="Lipase_GDSL_AS"/>
</dbReference>
<evidence type="ECO:0000313" key="4">
    <source>
        <dbReference type="Proteomes" id="UP000054558"/>
    </source>
</evidence>
<dbReference type="InterPro" id="IPR001087">
    <property type="entry name" value="GDSL"/>
</dbReference>
<dbReference type="Proteomes" id="UP000054558">
    <property type="component" value="Unassembled WGS sequence"/>
</dbReference>
<dbReference type="InterPro" id="IPR051058">
    <property type="entry name" value="GDSL_Est/Lipase"/>
</dbReference>
<proteinExistence type="inferred from homology"/>
<keyword evidence="2" id="KW-0378">Hydrolase</keyword>
<dbReference type="Pfam" id="PF00657">
    <property type="entry name" value="Lipase_GDSL"/>
    <property type="match status" value="1"/>
</dbReference>
<evidence type="ECO:0000256" key="2">
    <source>
        <dbReference type="ARBA" id="ARBA00022801"/>
    </source>
</evidence>
<dbReference type="PANTHER" id="PTHR45648:SF22">
    <property type="entry name" value="GDSL LIPASE_ACYLHYDROLASE FAMILY PROTEIN (AFU_ORTHOLOGUE AFUA_4G14700)"/>
    <property type="match status" value="1"/>
</dbReference>
<dbReference type="GO" id="GO:0016298">
    <property type="term" value="F:lipase activity"/>
    <property type="evidence" value="ECO:0007669"/>
    <property type="project" value="InterPro"/>
</dbReference>
<organism evidence="3 4">
    <name type="scientific">Klebsormidium nitens</name>
    <name type="common">Green alga</name>
    <name type="synonym">Ulothrix nitens</name>
    <dbReference type="NCBI Taxonomy" id="105231"/>
    <lineage>
        <taxon>Eukaryota</taxon>
        <taxon>Viridiplantae</taxon>
        <taxon>Streptophyta</taxon>
        <taxon>Klebsormidiophyceae</taxon>
        <taxon>Klebsormidiales</taxon>
        <taxon>Klebsormidiaceae</taxon>
        <taxon>Klebsormidium</taxon>
    </lineage>
</organism>
<protein>
    <recommendedName>
        <fullName evidence="5">GDSL esterase/lipase</fullName>
    </recommendedName>
</protein>
<comment type="similarity">
    <text evidence="1">Belongs to the 'GDSL' lipolytic enzyme family.</text>
</comment>
<gene>
    <name evidence="3" type="ORF">KFL_001160180</name>
</gene>
<dbReference type="SUPFAM" id="SSF52266">
    <property type="entry name" value="SGNH hydrolase"/>
    <property type="match status" value="1"/>
</dbReference>
<dbReference type="OrthoDB" id="1600564at2759"/>